<reference evidence="3 4" key="1">
    <citation type="submission" date="2018-11" db="EMBL/GenBank/DDBJ databases">
        <title>Genomic Encyclopedia of Type Strains, Phase IV (KMG-IV): sequencing the most valuable type-strain genomes for metagenomic binning, comparative biology and taxonomic classification.</title>
        <authorList>
            <person name="Goeker M."/>
        </authorList>
    </citation>
    <scope>NUCLEOTIDE SEQUENCE [LARGE SCALE GENOMIC DNA]</scope>
    <source>
        <strain evidence="3 4">DSM 100316</strain>
    </source>
</reference>
<feature type="domain" description="DUF3806" evidence="2">
    <location>
        <begin position="70"/>
        <end position="154"/>
    </location>
</feature>
<evidence type="ECO:0000256" key="1">
    <source>
        <dbReference type="SAM" id="SignalP"/>
    </source>
</evidence>
<dbReference type="Proteomes" id="UP000275394">
    <property type="component" value="Unassembled WGS sequence"/>
</dbReference>
<gene>
    <name evidence="3" type="ORF">EDC56_0289</name>
</gene>
<feature type="chain" id="PRO_5018158657" evidence="1">
    <location>
        <begin position="25"/>
        <end position="175"/>
    </location>
</feature>
<accession>A0A3N2DY27</accession>
<organism evidence="3 4">
    <name type="scientific">Sinobacterium caligoides</name>
    <dbReference type="NCBI Taxonomy" id="933926"/>
    <lineage>
        <taxon>Bacteria</taxon>
        <taxon>Pseudomonadati</taxon>
        <taxon>Pseudomonadota</taxon>
        <taxon>Gammaproteobacteria</taxon>
        <taxon>Cellvibrionales</taxon>
        <taxon>Spongiibacteraceae</taxon>
        <taxon>Sinobacterium</taxon>
    </lineage>
</organism>
<dbReference type="Gene3D" id="1.20.120.1090">
    <property type="match status" value="1"/>
</dbReference>
<evidence type="ECO:0000259" key="2">
    <source>
        <dbReference type="Pfam" id="PF12713"/>
    </source>
</evidence>
<feature type="signal peptide" evidence="1">
    <location>
        <begin position="1"/>
        <end position="24"/>
    </location>
</feature>
<dbReference type="RefSeq" id="WP_123710749.1">
    <property type="nucleotide sequence ID" value="NZ_RKHR01000003.1"/>
</dbReference>
<dbReference type="InterPro" id="IPR024266">
    <property type="entry name" value="DUF3806"/>
</dbReference>
<comment type="caution">
    <text evidence="3">The sequence shown here is derived from an EMBL/GenBank/DDBJ whole genome shotgun (WGS) entry which is preliminary data.</text>
</comment>
<keyword evidence="4" id="KW-1185">Reference proteome</keyword>
<dbReference type="EMBL" id="RKHR01000003">
    <property type="protein sequence ID" value="ROS04776.1"/>
    <property type="molecule type" value="Genomic_DNA"/>
</dbReference>
<dbReference type="AlphaFoldDB" id="A0A3N2DY27"/>
<dbReference type="OrthoDB" id="8781168at2"/>
<dbReference type="Pfam" id="PF12713">
    <property type="entry name" value="DUF3806"/>
    <property type="match status" value="1"/>
</dbReference>
<proteinExistence type="predicted"/>
<evidence type="ECO:0000313" key="4">
    <source>
        <dbReference type="Proteomes" id="UP000275394"/>
    </source>
</evidence>
<protein>
    <submittedName>
        <fullName evidence="3">Uncharacterized protein DUF3806</fullName>
    </submittedName>
</protein>
<evidence type="ECO:0000313" key="3">
    <source>
        <dbReference type="EMBL" id="ROS04776.1"/>
    </source>
</evidence>
<sequence length="175" mass="20300">MSKIKSCTLLLLALLLLPIHIVQAQIDHKLPPTITPLTPMDIRYLDIQRQRIEDLFISHFGQNIRQNHSDLEVMQKLLDKRLIKRNDTLTNQALGIVLGDLIAKELNMKWVVYSDSYGRSRALQLGRSEYFLFPVTMISRRTDADISPDVERLFNKAISTIQPHITKNPYYKPVY</sequence>
<name>A0A3N2DY27_9GAMM</name>
<keyword evidence="1" id="KW-0732">Signal</keyword>